<dbReference type="PANTHER" id="PTHR23345">
    <property type="entry name" value="VITELLOGENIN-RELATED"/>
    <property type="match status" value="1"/>
</dbReference>
<feature type="domain" description="Vitellinogen open beta-sheet" evidence="1">
    <location>
        <begin position="88"/>
        <end position="336"/>
    </location>
</feature>
<dbReference type="InterPro" id="IPR015819">
    <property type="entry name" value="Lipid_transp_b-sht_shell"/>
</dbReference>
<dbReference type="AlphaFoldDB" id="A0A8K0KTF5"/>
<dbReference type="EMBL" id="KZ309676">
    <property type="protein sequence ID" value="KAG8239501.1"/>
    <property type="molecule type" value="Genomic_DNA"/>
</dbReference>
<dbReference type="InterPro" id="IPR015255">
    <property type="entry name" value="Vitellinogen_open_b-sht"/>
</dbReference>
<dbReference type="SMART" id="SM01169">
    <property type="entry name" value="DUF1943"/>
    <property type="match status" value="1"/>
</dbReference>
<name>A0A8K0KTF5_LADFU</name>
<organism evidence="2 3">
    <name type="scientific">Ladona fulva</name>
    <name type="common">Scarce chaser dragonfly</name>
    <name type="synonym">Libellula fulva</name>
    <dbReference type="NCBI Taxonomy" id="123851"/>
    <lineage>
        <taxon>Eukaryota</taxon>
        <taxon>Metazoa</taxon>
        <taxon>Ecdysozoa</taxon>
        <taxon>Arthropoda</taxon>
        <taxon>Hexapoda</taxon>
        <taxon>Insecta</taxon>
        <taxon>Pterygota</taxon>
        <taxon>Palaeoptera</taxon>
        <taxon>Odonata</taxon>
        <taxon>Epiprocta</taxon>
        <taxon>Anisoptera</taxon>
        <taxon>Libelluloidea</taxon>
        <taxon>Libellulidae</taxon>
        <taxon>Ladona</taxon>
    </lineage>
</organism>
<dbReference type="Proteomes" id="UP000792457">
    <property type="component" value="Unassembled WGS sequence"/>
</dbReference>
<reference evidence="2" key="1">
    <citation type="submission" date="2013-04" db="EMBL/GenBank/DDBJ databases">
        <authorList>
            <person name="Qu J."/>
            <person name="Murali S.C."/>
            <person name="Bandaranaike D."/>
            <person name="Bellair M."/>
            <person name="Blankenburg K."/>
            <person name="Chao H."/>
            <person name="Dinh H."/>
            <person name="Doddapaneni H."/>
            <person name="Downs B."/>
            <person name="Dugan-Rocha S."/>
            <person name="Elkadiri S."/>
            <person name="Gnanaolivu R.D."/>
            <person name="Hernandez B."/>
            <person name="Javaid M."/>
            <person name="Jayaseelan J.C."/>
            <person name="Lee S."/>
            <person name="Li M."/>
            <person name="Ming W."/>
            <person name="Munidasa M."/>
            <person name="Muniz J."/>
            <person name="Nguyen L."/>
            <person name="Ongeri F."/>
            <person name="Osuji N."/>
            <person name="Pu L.-L."/>
            <person name="Puazo M."/>
            <person name="Qu C."/>
            <person name="Quiroz J."/>
            <person name="Raj R."/>
            <person name="Weissenberger G."/>
            <person name="Xin Y."/>
            <person name="Zou X."/>
            <person name="Han Y."/>
            <person name="Richards S."/>
            <person name="Worley K."/>
            <person name="Muzny D."/>
            <person name="Gibbs R."/>
        </authorList>
    </citation>
    <scope>NUCLEOTIDE SEQUENCE</scope>
    <source>
        <strain evidence="2">Sampled in the wild</strain>
    </source>
</reference>
<accession>A0A8K0KTF5</accession>
<sequence length="337" mass="37448">MKVDALASVYAGLELLGTMHSSTGVEVDAKLLENGHGLDITTILFSVGSFVSSHLMTLRTSSNPEHAKAKHHLAGIRPKKRYPQDIRKFSRAFEVSYALDGLNMGSSAEGNLIFSQKSFVPRSAMVNLTTDLFGHSFNLMEVGIRAENVDHVLESLFGPRGYFKMHSANDVMNEGYDRQMNIVQQVKERLRNYRGGKRGKRAITREMVAAFDKKVGHSVDHEDHSLDLDFHLKMFGSEVSWMNYHGNLMELMPEKLVNKFFDGMDDGINKAKDLKLDFSPNFAVFDTELIYPTGAGFSLSLAASAHASVNLGLESQVDLPAVFKDPGNAKFKVKLMP</sequence>
<evidence type="ECO:0000313" key="2">
    <source>
        <dbReference type="EMBL" id="KAG8239501.1"/>
    </source>
</evidence>
<comment type="caution">
    <text evidence="2">The sequence shown here is derived from an EMBL/GenBank/DDBJ whole genome shotgun (WGS) entry which is preliminary data.</text>
</comment>
<dbReference type="InterPro" id="IPR050733">
    <property type="entry name" value="Vitellogenin/Apolipophorin"/>
</dbReference>
<proteinExistence type="predicted"/>
<dbReference type="Gene3D" id="2.20.50.20">
    <property type="entry name" value="Lipovitellin. Chain A, domain 3"/>
    <property type="match status" value="1"/>
</dbReference>
<feature type="non-terminal residue" evidence="2">
    <location>
        <position position="1"/>
    </location>
</feature>
<reference evidence="2" key="2">
    <citation type="submission" date="2017-10" db="EMBL/GenBank/DDBJ databases">
        <title>Ladona fulva Genome sequencing and assembly.</title>
        <authorList>
            <person name="Murali S."/>
            <person name="Richards S."/>
            <person name="Bandaranaike D."/>
            <person name="Bellair M."/>
            <person name="Blankenburg K."/>
            <person name="Chao H."/>
            <person name="Dinh H."/>
            <person name="Doddapaneni H."/>
            <person name="Dugan-Rocha S."/>
            <person name="Elkadiri S."/>
            <person name="Gnanaolivu R."/>
            <person name="Hernandez B."/>
            <person name="Skinner E."/>
            <person name="Javaid M."/>
            <person name="Lee S."/>
            <person name="Li M."/>
            <person name="Ming W."/>
            <person name="Munidasa M."/>
            <person name="Muniz J."/>
            <person name="Nguyen L."/>
            <person name="Hughes D."/>
            <person name="Osuji N."/>
            <person name="Pu L.-L."/>
            <person name="Puazo M."/>
            <person name="Qu C."/>
            <person name="Quiroz J."/>
            <person name="Raj R."/>
            <person name="Weissenberger G."/>
            <person name="Xin Y."/>
            <person name="Zou X."/>
            <person name="Han Y."/>
            <person name="Worley K."/>
            <person name="Muzny D."/>
            <person name="Gibbs R."/>
        </authorList>
    </citation>
    <scope>NUCLEOTIDE SEQUENCE</scope>
    <source>
        <strain evidence="2">Sampled in the wild</strain>
    </source>
</reference>
<protein>
    <recommendedName>
        <fullName evidence="1">Vitellinogen open beta-sheet domain-containing protein</fullName>
    </recommendedName>
</protein>
<dbReference type="GO" id="GO:0005319">
    <property type="term" value="F:lipid transporter activity"/>
    <property type="evidence" value="ECO:0007669"/>
    <property type="project" value="InterPro"/>
</dbReference>
<gene>
    <name evidence="2" type="ORF">J437_LFUL018059</name>
</gene>
<evidence type="ECO:0000313" key="3">
    <source>
        <dbReference type="Proteomes" id="UP000792457"/>
    </source>
</evidence>
<dbReference type="InterPro" id="IPR015817">
    <property type="entry name" value="Vitellinogen_open_b-sht_sub1"/>
</dbReference>
<dbReference type="SUPFAM" id="SSF56968">
    <property type="entry name" value="Lipovitellin-phosvitin complex, beta-sheet shell regions"/>
    <property type="match status" value="1"/>
</dbReference>
<evidence type="ECO:0000259" key="1">
    <source>
        <dbReference type="SMART" id="SM01169"/>
    </source>
</evidence>
<keyword evidence="3" id="KW-1185">Reference proteome</keyword>
<dbReference type="Pfam" id="PF09172">
    <property type="entry name" value="Vit_open_b-sht"/>
    <property type="match status" value="1"/>
</dbReference>
<dbReference type="PANTHER" id="PTHR23345:SF36">
    <property type="entry name" value="APOLIPOPHORINS"/>
    <property type="match status" value="1"/>
</dbReference>
<dbReference type="OrthoDB" id="6484170at2759"/>